<dbReference type="Gene3D" id="3.90.550.10">
    <property type="entry name" value="Spore Coat Polysaccharide Biosynthesis Protein SpsA, Chain A"/>
    <property type="match status" value="1"/>
</dbReference>
<accession>A0ABR2M1B2</accession>
<organism evidence="8 9">
    <name type="scientific">Platanthera guangdongensis</name>
    <dbReference type="NCBI Taxonomy" id="2320717"/>
    <lineage>
        <taxon>Eukaryota</taxon>
        <taxon>Viridiplantae</taxon>
        <taxon>Streptophyta</taxon>
        <taxon>Embryophyta</taxon>
        <taxon>Tracheophyta</taxon>
        <taxon>Spermatophyta</taxon>
        <taxon>Magnoliopsida</taxon>
        <taxon>Liliopsida</taxon>
        <taxon>Asparagales</taxon>
        <taxon>Orchidaceae</taxon>
        <taxon>Orchidoideae</taxon>
        <taxon>Orchideae</taxon>
        <taxon>Orchidinae</taxon>
        <taxon>Platanthera</taxon>
    </lineage>
</organism>
<evidence type="ECO:0000313" key="8">
    <source>
        <dbReference type="EMBL" id="KAK8955887.1"/>
    </source>
</evidence>
<evidence type="ECO:0000256" key="4">
    <source>
        <dbReference type="ARBA" id="ARBA00022679"/>
    </source>
</evidence>
<name>A0ABR2M1B2_9ASPA</name>
<dbReference type="PANTHER" id="PTHR31306">
    <property type="entry name" value="ALPHA-1,6-MANNOSYLTRANSFERASE MNN11-RELATED"/>
    <property type="match status" value="1"/>
</dbReference>
<evidence type="ECO:0000256" key="5">
    <source>
        <dbReference type="ARBA" id="ARBA00022968"/>
    </source>
</evidence>
<dbReference type="Pfam" id="PF05637">
    <property type="entry name" value="Glyco_transf_34"/>
    <property type="match status" value="1"/>
</dbReference>
<reference evidence="8 9" key="1">
    <citation type="journal article" date="2022" name="Nat. Plants">
        <title>Genomes of leafy and leafless Platanthera orchids illuminate the evolution of mycoheterotrophy.</title>
        <authorList>
            <person name="Li M.H."/>
            <person name="Liu K.W."/>
            <person name="Li Z."/>
            <person name="Lu H.C."/>
            <person name="Ye Q.L."/>
            <person name="Zhang D."/>
            <person name="Wang J.Y."/>
            <person name="Li Y.F."/>
            <person name="Zhong Z.M."/>
            <person name="Liu X."/>
            <person name="Yu X."/>
            <person name="Liu D.K."/>
            <person name="Tu X.D."/>
            <person name="Liu B."/>
            <person name="Hao Y."/>
            <person name="Liao X.Y."/>
            <person name="Jiang Y.T."/>
            <person name="Sun W.H."/>
            <person name="Chen J."/>
            <person name="Chen Y.Q."/>
            <person name="Ai Y."/>
            <person name="Zhai J.W."/>
            <person name="Wu S.S."/>
            <person name="Zhou Z."/>
            <person name="Hsiao Y.Y."/>
            <person name="Wu W.L."/>
            <person name="Chen Y.Y."/>
            <person name="Lin Y.F."/>
            <person name="Hsu J.L."/>
            <person name="Li C.Y."/>
            <person name="Wang Z.W."/>
            <person name="Zhao X."/>
            <person name="Zhong W.Y."/>
            <person name="Ma X.K."/>
            <person name="Ma L."/>
            <person name="Huang J."/>
            <person name="Chen G.Z."/>
            <person name="Huang M.Z."/>
            <person name="Huang L."/>
            <person name="Peng D.H."/>
            <person name="Luo Y.B."/>
            <person name="Zou S.Q."/>
            <person name="Chen S.P."/>
            <person name="Lan S."/>
            <person name="Tsai W.C."/>
            <person name="Van de Peer Y."/>
            <person name="Liu Z.J."/>
        </authorList>
    </citation>
    <scope>NUCLEOTIDE SEQUENCE [LARGE SCALE GENOMIC DNA]</scope>
    <source>
        <strain evidence="8">Lor288</strain>
    </source>
</reference>
<gene>
    <name evidence="8" type="ORF">KSP40_PGU020076</name>
</gene>
<keyword evidence="5" id="KW-0735">Signal-anchor</keyword>
<proteinExistence type="inferred from homology"/>
<keyword evidence="3" id="KW-0328">Glycosyltransferase</keyword>
<keyword evidence="5" id="KW-0812">Transmembrane</keyword>
<comment type="similarity">
    <text evidence="2">Belongs to the glycosyltransferase 34 family.</text>
</comment>
<dbReference type="InterPro" id="IPR008630">
    <property type="entry name" value="Glyco_trans_34"/>
</dbReference>
<comment type="subcellular location">
    <subcellularLocation>
        <location evidence="1">Golgi apparatus membrane</location>
        <topology evidence="1">Single-pass type II membrane protein</topology>
    </subcellularLocation>
</comment>
<feature type="region of interest" description="Disordered" evidence="7">
    <location>
        <begin position="356"/>
        <end position="376"/>
    </location>
</feature>
<keyword evidence="9" id="KW-1185">Reference proteome</keyword>
<sequence>MARRRGRPPSPSLCAPSAALLLRRRLHIPLLTLFSFLLLLAFLSSCSAVLRRANDFGRRCFPHRSTFSGLFTPDANRSISIAMVTFSEEGGGDGERRATRRRSFSGLMAAVGGNKRAYAARMGYDFIDARDLVDPSRPPSWSKVLAVRSQLPAHHWVFWNDADTVVTNPDISLEDILGAVIGQEASDICPDLVVTEDVNGINAARIAGGGAVVRCQRVARREGPVVDRQNRAGSRRIKGLGRPGADPGQRVGSTVVAGSGAPESCGLVNGGQLLLGVLADRQLLGLCLAGVLGEWGIVDHLTALPNMFFGRAVGVAAAPKSRKIAILESRKITTTPEIALPPRSFPSLLLRESSALDRGKSPSPSPNPLPSLSGKPPVFLAKSSSTSRTIFHRCPQGFTLRLMRSMSTHLDLQNLDDVEASCTATQPPREAAGLQIVSMEKHKIFL</sequence>
<evidence type="ECO:0000256" key="1">
    <source>
        <dbReference type="ARBA" id="ARBA00004323"/>
    </source>
</evidence>
<keyword evidence="4" id="KW-0808">Transferase</keyword>
<protein>
    <submittedName>
        <fullName evidence="8">Uncharacterized protein</fullName>
    </submittedName>
</protein>
<evidence type="ECO:0000313" key="9">
    <source>
        <dbReference type="Proteomes" id="UP001412067"/>
    </source>
</evidence>
<evidence type="ECO:0000256" key="2">
    <source>
        <dbReference type="ARBA" id="ARBA00005664"/>
    </source>
</evidence>
<keyword evidence="6" id="KW-0333">Golgi apparatus</keyword>
<evidence type="ECO:0000256" key="3">
    <source>
        <dbReference type="ARBA" id="ARBA00022676"/>
    </source>
</evidence>
<dbReference type="InterPro" id="IPR029044">
    <property type="entry name" value="Nucleotide-diphossugar_trans"/>
</dbReference>
<evidence type="ECO:0000256" key="7">
    <source>
        <dbReference type="SAM" id="MobiDB-lite"/>
    </source>
</evidence>
<evidence type="ECO:0000256" key="6">
    <source>
        <dbReference type="ARBA" id="ARBA00023034"/>
    </source>
</evidence>
<dbReference type="EMBL" id="JBBWWR010000013">
    <property type="protein sequence ID" value="KAK8955887.1"/>
    <property type="molecule type" value="Genomic_DNA"/>
</dbReference>
<dbReference type="Proteomes" id="UP001412067">
    <property type="component" value="Unassembled WGS sequence"/>
</dbReference>
<comment type="caution">
    <text evidence="8">The sequence shown here is derived from an EMBL/GenBank/DDBJ whole genome shotgun (WGS) entry which is preliminary data.</text>
</comment>
<dbReference type="PANTHER" id="PTHR31306:SF4">
    <property type="entry name" value="ALPHA-1,2-GALACTOSYLTRANSFERASE"/>
    <property type="match status" value="1"/>
</dbReference>